<evidence type="ECO:0000313" key="2">
    <source>
        <dbReference type="EMBL" id="CAD8725087.1"/>
    </source>
</evidence>
<accession>A0A7S0T6B2</accession>
<reference evidence="2" key="1">
    <citation type="submission" date="2021-01" db="EMBL/GenBank/DDBJ databases">
        <authorList>
            <person name="Corre E."/>
            <person name="Pelletier E."/>
            <person name="Niang G."/>
            <person name="Scheremetjew M."/>
            <person name="Finn R."/>
            <person name="Kale V."/>
            <person name="Holt S."/>
            <person name="Cochrane G."/>
            <person name="Meng A."/>
            <person name="Brown T."/>
            <person name="Cohen L."/>
        </authorList>
    </citation>
    <scope>NUCLEOTIDE SEQUENCE</scope>
    <source>
        <strain evidence="2">CCMP3276</strain>
    </source>
</reference>
<protein>
    <submittedName>
        <fullName evidence="2">Uncharacterized protein</fullName>
    </submittedName>
</protein>
<dbReference type="EMBL" id="HBFE01001711">
    <property type="protein sequence ID" value="CAD8725087.1"/>
    <property type="molecule type" value="Transcribed_RNA"/>
</dbReference>
<gene>
    <name evidence="2" type="ORF">EMAD1354_LOCUS1165</name>
</gene>
<name>A0A7S0T6B2_9RHOD</name>
<evidence type="ECO:0000256" key="1">
    <source>
        <dbReference type="SAM" id="MobiDB-lite"/>
    </source>
</evidence>
<organism evidence="2">
    <name type="scientific">Erythrolobus madagascarensis</name>
    <dbReference type="NCBI Taxonomy" id="708628"/>
    <lineage>
        <taxon>Eukaryota</taxon>
        <taxon>Rhodophyta</taxon>
        <taxon>Bangiophyceae</taxon>
        <taxon>Porphyridiales</taxon>
        <taxon>Porphyridiaceae</taxon>
        <taxon>Erythrolobus</taxon>
    </lineage>
</organism>
<sequence>MLACAPVAPPPVLAATVDTADRFSQSDSKEKPLYANHHHHHHRQKVPRNLTFVSVFSRTVPQSLATFASYSSILVSFSPHPFPLLLTLRSLLLKHAQQSPPHSPPPSS</sequence>
<proteinExistence type="predicted"/>
<dbReference type="AlphaFoldDB" id="A0A7S0T6B2"/>
<feature type="region of interest" description="Disordered" evidence="1">
    <location>
        <begin position="23"/>
        <end position="42"/>
    </location>
</feature>